<organism evidence="5 6">
    <name type="scientific">Oligella urethralis DNF00040</name>
    <dbReference type="NCBI Taxonomy" id="1401065"/>
    <lineage>
        <taxon>Bacteria</taxon>
        <taxon>Pseudomonadati</taxon>
        <taxon>Pseudomonadota</taxon>
        <taxon>Betaproteobacteria</taxon>
        <taxon>Burkholderiales</taxon>
        <taxon>Alcaligenaceae</taxon>
        <taxon>Oligella</taxon>
    </lineage>
</organism>
<feature type="domain" description="Rhodanese" evidence="4">
    <location>
        <begin position="19"/>
        <end position="138"/>
    </location>
</feature>
<dbReference type="InterPro" id="IPR036873">
    <property type="entry name" value="Rhodanese-like_dom_sf"/>
</dbReference>
<dbReference type="PANTHER" id="PTHR11364">
    <property type="entry name" value="THIOSULFATE SULFERTANSFERASE"/>
    <property type="match status" value="1"/>
</dbReference>
<name>A0A095Z2E3_9BURK</name>
<dbReference type="InterPro" id="IPR001763">
    <property type="entry name" value="Rhodanese-like_dom"/>
</dbReference>
<evidence type="ECO:0000259" key="4">
    <source>
        <dbReference type="PROSITE" id="PS50206"/>
    </source>
</evidence>
<evidence type="ECO:0000256" key="3">
    <source>
        <dbReference type="RuleBase" id="RU000507"/>
    </source>
</evidence>
<dbReference type="CDD" id="cd01448">
    <property type="entry name" value="TST_Repeat_1"/>
    <property type="match status" value="1"/>
</dbReference>
<feature type="domain" description="Rhodanese" evidence="4">
    <location>
        <begin position="170"/>
        <end position="283"/>
    </location>
</feature>
<sequence>MNPLISAADLKTLLDSKSDASKVHLIDVRHSLQDPQWGRRAYVEGHLPGAVFFDVDRDLSASPNGTNGRHPLPERAEFAALLASRGMQSSDHYVVYDGSNGIFAARLWWMLRWVGCAHVQVLNGDMAAWQAVGGQLEQGAVAYAAAVEWQDAPRLVGGRVNADEVEVNIRLKDFLVVDARAAARFSGEDGQMDAVAGHIPGAVNRPFSENLEANGQFKSAEVLRQEFSQLLGVRPPSEVVAQCGSGISACHNLLAMEVAGLKGAKLYPGSWSEWISDPKRPVATGH</sequence>
<protein>
    <recommendedName>
        <fullName evidence="3">Sulfurtransferase</fullName>
    </recommendedName>
</protein>
<gene>
    <name evidence="5" type="ORF">HMPREF2130_09250</name>
</gene>
<reference evidence="5 6" key="1">
    <citation type="submission" date="2014-07" db="EMBL/GenBank/DDBJ databases">
        <authorList>
            <person name="McCorrison J."/>
            <person name="Sanka R."/>
            <person name="Torralba M."/>
            <person name="Gillis M."/>
            <person name="Haft D.H."/>
            <person name="Methe B."/>
            <person name="Sutton G."/>
            <person name="Nelson K.E."/>
        </authorList>
    </citation>
    <scope>NUCLEOTIDE SEQUENCE [LARGE SCALE GENOMIC DNA]</scope>
    <source>
        <strain evidence="5 6">DNF00040</strain>
    </source>
</reference>
<keyword evidence="1 3" id="KW-0808">Transferase</keyword>
<dbReference type="GeneID" id="93427815"/>
<keyword evidence="5" id="KW-0670">Pyruvate</keyword>
<dbReference type="RefSeq" id="WP_018027170.1">
    <property type="nucleotide sequence ID" value="NZ_JRNI01000046.1"/>
</dbReference>
<dbReference type="PROSITE" id="PS50206">
    <property type="entry name" value="RHODANESE_3"/>
    <property type="match status" value="2"/>
</dbReference>
<evidence type="ECO:0000313" key="5">
    <source>
        <dbReference type="EMBL" id="KGF28855.1"/>
    </source>
</evidence>
<keyword evidence="6" id="KW-1185">Reference proteome</keyword>
<dbReference type="SMART" id="SM00450">
    <property type="entry name" value="RHOD"/>
    <property type="match status" value="2"/>
</dbReference>
<dbReference type="Pfam" id="PF00581">
    <property type="entry name" value="Rhodanese"/>
    <property type="match status" value="2"/>
</dbReference>
<dbReference type="EMBL" id="JRNI01000046">
    <property type="protein sequence ID" value="KGF28855.1"/>
    <property type="molecule type" value="Genomic_DNA"/>
</dbReference>
<evidence type="ECO:0000313" key="6">
    <source>
        <dbReference type="Proteomes" id="UP000029629"/>
    </source>
</evidence>
<dbReference type="InterPro" id="IPR045078">
    <property type="entry name" value="TST/MPST-like"/>
</dbReference>
<dbReference type="PANTHER" id="PTHR11364:SF27">
    <property type="entry name" value="SULFURTRANSFERASE"/>
    <property type="match status" value="1"/>
</dbReference>
<evidence type="ECO:0000256" key="2">
    <source>
        <dbReference type="ARBA" id="ARBA00022737"/>
    </source>
</evidence>
<dbReference type="AlphaFoldDB" id="A0A095Z2E3"/>
<dbReference type="Proteomes" id="UP000029629">
    <property type="component" value="Unassembled WGS sequence"/>
</dbReference>
<dbReference type="Gene3D" id="3.40.250.10">
    <property type="entry name" value="Rhodanese-like domain"/>
    <property type="match status" value="2"/>
</dbReference>
<comment type="caution">
    <text evidence="5">The sequence shown here is derived from an EMBL/GenBank/DDBJ whole genome shotgun (WGS) entry which is preliminary data.</text>
</comment>
<dbReference type="PROSITE" id="PS00380">
    <property type="entry name" value="RHODANESE_1"/>
    <property type="match status" value="1"/>
</dbReference>
<dbReference type="CDD" id="cd01449">
    <property type="entry name" value="TST_Repeat_2"/>
    <property type="match status" value="1"/>
</dbReference>
<dbReference type="PROSITE" id="PS00683">
    <property type="entry name" value="RHODANESE_2"/>
    <property type="match status" value="1"/>
</dbReference>
<dbReference type="eggNOG" id="COG2897">
    <property type="taxonomic scope" value="Bacteria"/>
</dbReference>
<proteinExistence type="predicted"/>
<accession>A0A095Z2E3</accession>
<keyword evidence="2" id="KW-0677">Repeat</keyword>
<dbReference type="OrthoDB" id="9781034at2"/>
<evidence type="ECO:0000256" key="1">
    <source>
        <dbReference type="ARBA" id="ARBA00022679"/>
    </source>
</evidence>
<dbReference type="SUPFAM" id="SSF52821">
    <property type="entry name" value="Rhodanese/Cell cycle control phosphatase"/>
    <property type="match status" value="2"/>
</dbReference>
<dbReference type="GO" id="GO:0004792">
    <property type="term" value="F:thiosulfate-cyanide sulfurtransferase activity"/>
    <property type="evidence" value="ECO:0007669"/>
    <property type="project" value="InterPro"/>
</dbReference>
<dbReference type="InterPro" id="IPR001307">
    <property type="entry name" value="Thiosulphate_STrfase_CS"/>
</dbReference>